<name>A0A1I5G761_9FIRM</name>
<evidence type="ECO:0000313" key="2">
    <source>
        <dbReference type="EMBL" id="NZA40454.1"/>
    </source>
</evidence>
<accession>A0A1I5G761</accession>
<evidence type="ECO:0000256" key="1">
    <source>
        <dbReference type="SAM" id="Coils"/>
    </source>
</evidence>
<feature type="coiled-coil region" evidence="1">
    <location>
        <begin position="6"/>
        <end position="54"/>
    </location>
</feature>
<dbReference type="Proteomes" id="UP000586254">
    <property type="component" value="Unassembled WGS sequence"/>
</dbReference>
<dbReference type="EMBL" id="JACCKS010000065">
    <property type="protein sequence ID" value="NZA40454.1"/>
    <property type="molecule type" value="Genomic_DNA"/>
</dbReference>
<keyword evidence="1" id="KW-0175">Coiled coil</keyword>
<dbReference type="AlphaFoldDB" id="A0A1I5G761"/>
<reference evidence="2 3" key="1">
    <citation type="submission" date="2020-07" db="EMBL/GenBank/DDBJ databases">
        <title>Organ Donor 1.</title>
        <authorList>
            <person name="Marsh A.J."/>
            <person name="Azcarate-Peril M.A."/>
        </authorList>
    </citation>
    <scope>NUCLEOTIDE SEQUENCE [LARGE SCALE GENOMIC DNA]</scope>
    <source>
        <strain evidence="2 3">AMC0717</strain>
    </source>
</reference>
<dbReference type="RefSeq" id="WP_090410808.1">
    <property type="nucleotide sequence ID" value="NZ_FOWI01000001.1"/>
</dbReference>
<proteinExistence type="predicted"/>
<gene>
    <name evidence="2" type="ORF">H0N91_20610</name>
</gene>
<organism evidence="2 3">
    <name type="scientific">Eubacterium callanderi</name>
    <dbReference type="NCBI Taxonomy" id="53442"/>
    <lineage>
        <taxon>Bacteria</taxon>
        <taxon>Bacillati</taxon>
        <taxon>Bacillota</taxon>
        <taxon>Clostridia</taxon>
        <taxon>Eubacteriales</taxon>
        <taxon>Eubacteriaceae</taxon>
        <taxon>Eubacterium</taxon>
    </lineage>
</organism>
<comment type="caution">
    <text evidence="2">The sequence shown here is derived from an EMBL/GenBank/DDBJ whole genome shotgun (WGS) entry which is preliminary data.</text>
</comment>
<evidence type="ECO:0000313" key="3">
    <source>
        <dbReference type="Proteomes" id="UP000586254"/>
    </source>
</evidence>
<protein>
    <submittedName>
        <fullName evidence="2">Uncharacterized protein</fullName>
    </submittedName>
</protein>
<sequence length="68" mass="7569">MENPNFKNAQEALDFVKKTVEELSAAFTAANDLAKILIEQNVCLELEKARLQARNDALCTALEVFKNA</sequence>